<dbReference type="EMBL" id="UGSZ01000001">
    <property type="protein sequence ID" value="SUB56675.1"/>
    <property type="molecule type" value="Genomic_DNA"/>
</dbReference>
<dbReference type="Pfam" id="PF00196">
    <property type="entry name" value="GerE"/>
    <property type="match status" value="1"/>
</dbReference>
<dbReference type="AlphaFoldDB" id="A0A379C4K8"/>
<dbReference type="SMART" id="SM00421">
    <property type="entry name" value="HTH_LUXR"/>
    <property type="match status" value="1"/>
</dbReference>
<dbReference type="Proteomes" id="UP000255517">
    <property type="component" value="Unassembled WGS sequence"/>
</dbReference>
<dbReference type="PROSITE" id="PS50043">
    <property type="entry name" value="HTH_LUXR_2"/>
    <property type="match status" value="1"/>
</dbReference>
<keyword evidence="1" id="KW-0805">Transcription regulation</keyword>
<gene>
    <name evidence="5" type="primary">yhjB</name>
    <name evidence="5" type="ORF">NCTC13149_00448</name>
</gene>
<reference evidence="5 6" key="1">
    <citation type="submission" date="2018-06" db="EMBL/GenBank/DDBJ databases">
        <authorList>
            <consortium name="Pathogen Informatics"/>
            <person name="Doyle S."/>
        </authorList>
    </citation>
    <scope>NUCLEOTIDE SEQUENCE [LARGE SCALE GENOMIC DNA]</scope>
    <source>
        <strain evidence="5 6">NCTC13149</strain>
    </source>
</reference>
<evidence type="ECO:0000256" key="1">
    <source>
        <dbReference type="ARBA" id="ARBA00023015"/>
    </source>
</evidence>
<feature type="domain" description="HTH luxR-type" evidence="4">
    <location>
        <begin position="108"/>
        <end position="173"/>
    </location>
</feature>
<dbReference type="Gene3D" id="3.40.50.2300">
    <property type="match status" value="1"/>
</dbReference>
<dbReference type="InterPro" id="IPR000792">
    <property type="entry name" value="Tscrpt_reg_LuxR_C"/>
</dbReference>
<name>A0A379C4K8_9FIRM</name>
<evidence type="ECO:0000256" key="2">
    <source>
        <dbReference type="ARBA" id="ARBA00023125"/>
    </source>
</evidence>
<dbReference type="InterPro" id="IPR016032">
    <property type="entry name" value="Sig_transdc_resp-reg_C-effctor"/>
</dbReference>
<protein>
    <submittedName>
        <fullName evidence="5">HTH-type transcriptional regulator yhjB</fullName>
    </submittedName>
</protein>
<evidence type="ECO:0000259" key="4">
    <source>
        <dbReference type="PROSITE" id="PS50043"/>
    </source>
</evidence>
<dbReference type="SUPFAM" id="SSF46894">
    <property type="entry name" value="C-terminal effector domain of the bipartite response regulators"/>
    <property type="match status" value="1"/>
</dbReference>
<evidence type="ECO:0000256" key="3">
    <source>
        <dbReference type="ARBA" id="ARBA00023163"/>
    </source>
</evidence>
<keyword evidence="3" id="KW-0804">Transcription</keyword>
<dbReference type="GO" id="GO:0003677">
    <property type="term" value="F:DNA binding"/>
    <property type="evidence" value="ECO:0007669"/>
    <property type="project" value="UniProtKB-KW"/>
</dbReference>
<dbReference type="PANTHER" id="PTHR43214">
    <property type="entry name" value="TWO-COMPONENT RESPONSE REGULATOR"/>
    <property type="match status" value="1"/>
</dbReference>
<proteinExistence type="predicted"/>
<dbReference type="RefSeq" id="WP_019035232.1">
    <property type="nucleotide sequence ID" value="NZ_UGSZ01000001.1"/>
</dbReference>
<dbReference type="GO" id="GO:0006355">
    <property type="term" value="P:regulation of DNA-templated transcription"/>
    <property type="evidence" value="ECO:0007669"/>
    <property type="project" value="InterPro"/>
</dbReference>
<dbReference type="PANTHER" id="PTHR43214:SF41">
    <property type="entry name" value="NITRATE_NITRITE RESPONSE REGULATOR PROTEIN NARP"/>
    <property type="match status" value="1"/>
</dbReference>
<keyword evidence="2" id="KW-0238">DNA-binding</keyword>
<dbReference type="InterPro" id="IPR039420">
    <property type="entry name" value="WalR-like"/>
</dbReference>
<organism evidence="5 6">
    <name type="scientific">Peptoniphilus lacrimalis</name>
    <dbReference type="NCBI Taxonomy" id="33031"/>
    <lineage>
        <taxon>Bacteria</taxon>
        <taxon>Bacillati</taxon>
        <taxon>Bacillota</taxon>
        <taxon>Tissierellia</taxon>
        <taxon>Tissierellales</taxon>
        <taxon>Peptoniphilaceae</taxon>
        <taxon>Peptoniphilus</taxon>
    </lineage>
</organism>
<dbReference type="STRING" id="1122949.GCA_000378725_01609"/>
<dbReference type="OrthoDB" id="9779069at2"/>
<accession>A0A379C4K8</accession>
<evidence type="ECO:0000313" key="6">
    <source>
        <dbReference type="Proteomes" id="UP000255517"/>
    </source>
</evidence>
<sequence>MKKAIILNIKKDIFRKGLTKILEDKYIVKTKNEEKADLIISSGKINDKSLSKVIYVREKEDTIISKSYSQITYDITEDELLKCIDENMQGLIYIEKSLESKINKELEIEILYRELSSRDKTLIEKIVEEKTNIEIGRELYLSEKTVKNCLTVLYRRLELKNRDEIKKTFKNLLTRDLNDVNIYKSQE</sequence>
<evidence type="ECO:0000313" key="5">
    <source>
        <dbReference type="EMBL" id="SUB56675.1"/>
    </source>
</evidence>